<feature type="transmembrane region" description="Helical" evidence="1">
    <location>
        <begin position="24"/>
        <end position="51"/>
    </location>
</feature>
<keyword evidence="1" id="KW-0812">Transmembrane</keyword>
<name>A0AAV5W0F0_9BILA</name>
<dbReference type="Proteomes" id="UP001432322">
    <property type="component" value="Unassembled WGS sequence"/>
</dbReference>
<sequence>EPSRSDTIESSRITFFTVFSIESILLLIFSHLLFLLTQVFYCLSIALVVFYHSAGFQGNNAIIEPRKSTTFSNAVKELQNGQRTLL</sequence>
<evidence type="ECO:0000313" key="3">
    <source>
        <dbReference type="Proteomes" id="UP001432322"/>
    </source>
</evidence>
<organism evidence="2 3">
    <name type="scientific">Pristionchus fissidentatus</name>
    <dbReference type="NCBI Taxonomy" id="1538716"/>
    <lineage>
        <taxon>Eukaryota</taxon>
        <taxon>Metazoa</taxon>
        <taxon>Ecdysozoa</taxon>
        <taxon>Nematoda</taxon>
        <taxon>Chromadorea</taxon>
        <taxon>Rhabditida</taxon>
        <taxon>Rhabditina</taxon>
        <taxon>Diplogasteromorpha</taxon>
        <taxon>Diplogasteroidea</taxon>
        <taxon>Neodiplogasteridae</taxon>
        <taxon>Pristionchus</taxon>
    </lineage>
</organism>
<dbReference type="EMBL" id="BTSY01000004">
    <property type="protein sequence ID" value="GMT23775.1"/>
    <property type="molecule type" value="Genomic_DNA"/>
</dbReference>
<keyword evidence="1" id="KW-1133">Transmembrane helix</keyword>
<accession>A0AAV5W0F0</accession>
<keyword evidence="1" id="KW-0472">Membrane</keyword>
<gene>
    <name evidence="2" type="ORF">PFISCL1PPCAC_15072</name>
</gene>
<reference evidence="2" key="1">
    <citation type="submission" date="2023-10" db="EMBL/GenBank/DDBJ databases">
        <title>Genome assembly of Pristionchus species.</title>
        <authorList>
            <person name="Yoshida K."/>
            <person name="Sommer R.J."/>
        </authorList>
    </citation>
    <scope>NUCLEOTIDE SEQUENCE</scope>
    <source>
        <strain evidence="2">RS5133</strain>
    </source>
</reference>
<feature type="non-terminal residue" evidence="2">
    <location>
        <position position="86"/>
    </location>
</feature>
<evidence type="ECO:0000313" key="2">
    <source>
        <dbReference type="EMBL" id="GMT23775.1"/>
    </source>
</evidence>
<evidence type="ECO:0000256" key="1">
    <source>
        <dbReference type="SAM" id="Phobius"/>
    </source>
</evidence>
<protein>
    <submittedName>
        <fullName evidence="2">Uncharacterized protein</fullName>
    </submittedName>
</protein>
<dbReference type="AlphaFoldDB" id="A0AAV5W0F0"/>
<feature type="non-terminal residue" evidence="2">
    <location>
        <position position="1"/>
    </location>
</feature>
<keyword evidence="3" id="KW-1185">Reference proteome</keyword>
<comment type="caution">
    <text evidence="2">The sequence shown here is derived from an EMBL/GenBank/DDBJ whole genome shotgun (WGS) entry which is preliminary data.</text>
</comment>
<proteinExistence type="predicted"/>